<dbReference type="RefSeq" id="WP_145288077.1">
    <property type="nucleotide sequence ID" value="NZ_CP036291.1"/>
</dbReference>
<feature type="domain" description="CT398-like coiled coil hairpin" evidence="2">
    <location>
        <begin position="11"/>
        <end position="184"/>
    </location>
</feature>
<dbReference type="PANTHER" id="PTHR39082">
    <property type="entry name" value="PHOSPHOLIPASE C-BETA-2-RELATED"/>
    <property type="match status" value="1"/>
</dbReference>
<dbReference type="InterPro" id="IPR052376">
    <property type="entry name" value="Oxidative_Scav/Glycosyltrans"/>
</dbReference>
<name>A0A518DF91_9BACT</name>
<keyword evidence="4" id="KW-1185">Reference proteome</keyword>
<dbReference type="PANTHER" id="PTHR39082:SF1">
    <property type="entry name" value="SCAVENGER RECEPTOR CLASS A MEMBER 3"/>
    <property type="match status" value="1"/>
</dbReference>
<evidence type="ECO:0000259" key="2">
    <source>
        <dbReference type="Pfam" id="PF24481"/>
    </source>
</evidence>
<organism evidence="3 4">
    <name type="scientific">Pirellulimonas nuda</name>
    <dbReference type="NCBI Taxonomy" id="2528009"/>
    <lineage>
        <taxon>Bacteria</taxon>
        <taxon>Pseudomonadati</taxon>
        <taxon>Planctomycetota</taxon>
        <taxon>Planctomycetia</taxon>
        <taxon>Pirellulales</taxon>
        <taxon>Lacipirellulaceae</taxon>
        <taxon>Pirellulimonas</taxon>
    </lineage>
</organism>
<keyword evidence="1" id="KW-0175">Coiled coil</keyword>
<proteinExistence type="predicted"/>
<dbReference type="InterPro" id="IPR056003">
    <property type="entry name" value="CT398_CC_hairpin"/>
</dbReference>
<dbReference type="EMBL" id="CP036291">
    <property type="protein sequence ID" value="QDU90154.1"/>
    <property type="molecule type" value="Genomic_DNA"/>
</dbReference>
<protein>
    <submittedName>
        <fullName evidence="3">Zinc ribbon domain protein</fullName>
    </submittedName>
</protein>
<dbReference type="AlphaFoldDB" id="A0A518DF91"/>
<dbReference type="OrthoDB" id="260976at2"/>
<accession>A0A518DF91</accession>
<evidence type="ECO:0000256" key="1">
    <source>
        <dbReference type="SAM" id="Coils"/>
    </source>
</evidence>
<evidence type="ECO:0000313" key="4">
    <source>
        <dbReference type="Proteomes" id="UP000317429"/>
    </source>
</evidence>
<dbReference type="Proteomes" id="UP000317429">
    <property type="component" value="Chromosome"/>
</dbReference>
<gene>
    <name evidence="3" type="ORF">Pla175_35550</name>
</gene>
<reference evidence="3 4" key="1">
    <citation type="submission" date="2019-02" db="EMBL/GenBank/DDBJ databases">
        <title>Deep-cultivation of Planctomycetes and their phenomic and genomic characterization uncovers novel biology.</title>
        <authorList>
            <person name="Wiegand S."/>
            <person name="Jogler M."/>
            <person name="Boedeker C."/>
            <person name="Pinto D."/>
            <person name="Vollmers J."/>
            <person name="Rivas-Marin E."/>
            <person name="Kohn T."/>
            <person name="Peeters S.H."/>
            <person name="Heuer A."/>
            <person name="Rast P."/>
            <person name="Oberbeckmann S."/>
            <person name="Bunk B."/>
            <person name="Jeske O."/>
            <person name="Meyerdierks A."/>
            <person name="Storesund J.E."/>
            <person name="Kallscheuer N."/>
            <person name="Luecker S."/>
            <person name="Lage O.M."/>
            <person name="Pohl T."/>
            <person name="Merkel B.J."/>
            <person name="Hornburger P."/>
            <person name="Mueller R.-W."/>
            <person name="Bruemmer F."/>
            <person name="Labrenz M."/>
            <person name="Spormann A.M."/>
            <person name="Op den Camp H."/>
            <person name="Overmann J."/>
            <person name="Amann R."/>
            <person name="Jetten M.S.M."/>
            <person name="Mascher T."/>
            <person name="Medema M.H."/>
            <person name="Devos D.P."/>
            <person name="Kaster A.-K."/>
            <person name="Ovreas L."/>
            <person name="Rohde M."/>
            <person name="Galperin M.Y."/>
            <person name="Jogler C."/>
        </authorList>
    </citation>
    <scope>NUCLEOTIDE SEQUENCE [LARGE SCALE GENOMIC DNA]</scope>
    <source>
        <strain evidence="3 4">Pla175</strain>
    </source>
</reference>
<dbReference type="Pfam" id="PF24481">
    <property type="entry name" value="CT398_CC"/>
    <property type="match status" value="1"/>
</dbReference>
<feature type="coiled-coil region" evidence="1">
    <location>
        <begin position="111"/>
        <end position="170"/>
    </location>
</feature>
<feature type="coiled-coil region" evidence="1">
    <location>
        <begin position="39"/>
        <end position="66"/>
    </location>
</feature>
<evidence type="ECO:0000313" key="3">
    <source>
        <dbReference type="EMBL" id="QDU90154.1"/>
    </source>
</evidence>
<dbReference type="KEGG" id="pnd:Pla175_35550"/>
<sequence length="233" mass="25405">MAQATQTLRELHSILTQLAELRGRLERGPRQIRAREGAVVQLQTALEAAKELVKQARLSADRKQLDLETSEQRIAGWRVNLNACSSNKEYQTLTEQIAAAEMAGSVLGDEILETLERIDDLSARVAEAEQHLATGRRELEKTTTEVESAADGLRQEIARLEAELSTVQKRLPGDFKAEYARIVGARGDEGLAASEEGVCTGCGQQITANQQNNLSLEKPVLCGGCGCMLYLGD</sequence>
<dbReference type="Gene3D" id="1.10.287.1490">
    <property type="match status" value="1"/>
</dbReference>